<dbReference type="RefSeq" id="WP_369948283.1">
    <property type="nucleotide sequence ID" value="NZ_JBCLSH010000013.1"/>
</dbReference>
<gene>
    <name evidence="2" type="ORF">AALA52_05345</name>
</gene>
<dbReference type="Proteomes" id="UP001565283">
    <property type="component" value="Unassembled WGS sequence"/>
</dbReference>
<dbReference type="Pfam" id="PF10263">
    <property type="entry name" value="SprT-like"/>
    <property type="match status" value="1"/>
</dbReference>
<reference evidence="2 3" key="1">
    <citation type="submission" date="2024-03" db="EMBL/GenBank/DDBJ databases">
        <title>Mouse gut bacterial collection (mGBC) of GemPharmatech.</title>
        <authorList>
            <person name="He Y."/>
            <person name="Dong L."/>
            <person name="Wu D."/>
            <person name="Gao X."/>
            <person name="Lin Z."/>
        </authorList>
    </citation>
    <scope>NUCLEOTIDE SEQUENCE [LARGE SCALE GENOMIC DNA]</scope>
    <source>
        <strain evidence="2 3">61-15</strain>
    </source>
</reference>
<dbReference type="InterPro" id="IPR035240">
    <property type="entry name" value="SprT_Zn_ribbon"/>
</dbReference>
<organism evidence="2 3">
    <name type="scientific">Lactococcus ileimucosae</name>
    <dbReference type="NCBI Taxonomy" id="2941329"/>
    <lineage>
        <taxon>Bacteria</taxon>
        <taxon>Bacillati</taxon>
        <taxon>Bacillota</taxon>
        <taxon>Bacilli</taxon>
        <taxon>Lactobacillales</taxon>
        <taxon>Streptococcaceae</taxon>
        <taxon>Lactococcus</taxon>
    </lineage>
</organism>
<keyword evidence="3" id="KW-1185">Reference proteome</keyword>
<evidence type="ECO:0000259" key="1">
    <source>
        <dbReference type="SMART" id="SM00731"/>
    </source>
</evidence>
<evidence type="ECO:0000313" key="3">
    <source>
        <dbReference type="Proteomes" id="UP001565283"/>
    </source>
</evidence>
<dbReference type="InterPro" id="IPR006640">
    <property type="entry name" value="SprT-like_domain"/>
</dbReference>
<name>A0ABV4D3A2_9LACT</name>
<protein>
    <submittedName>
        <fullName evidence="2">SprT family protein</fullName>
    </submittedName>
</protein>
<evidence type="ECO:0000313" key="2">
    <source>
        <dbReference type="EMBL" id="MEY8443665.1"/>
    </source>
</evidence>
<sequence length="151" mass="18099">MNNKELTNHVRQLSLAKFGRPFRHRAQWNNRLRSTGGRFFPKDMHLDFNPKMAELPEFDRIILHELVHYHLYAQKRGYRHKDKDFKTLLAQVGGLRYAPSMKEVRYTYVCQSCQQVYQRQRKIDIKKYACGKCRGKLRESKKKDRNEEAPA</sequence>
<dbReference type="NCBIfam" id="NF003339">
    <property type="entry name" value="PRK04351.1"/>
    <property type="match status" value="1"/>
</dbReference>
<feature type="domain" description="SprT-like" evidence="1">
    <location>
        <begin position="4"/>
        <end position="140"/>
    </location>
</feature>
<proteinExistence type="predicted"/>
<comment type="caution">
    <text evidence="2">The sequence shown here is derived from an EMBL/GenBank/DDBJ whole genome shotgun (WGS) entry which is preliminary data.</text>
</comment>
<accession>A0ABV4D3A2</accession>
<dbReference type="SMART" id="SM00731">
    <property type="entry name" value="SprT"/>
    <property type="match status" value="1"/>
</dbReference>
<dbReference type="Pfam" id="PF17283">
    <property type="entry name" value="Zn_ribbon_SprT"/>
    <property type="match status" value="1"/>
</dbReference>
<dbReference type="EMBL" id="JBCLSH010000013">
    <property type="protein sequence ID" value="MEY8443665.1"/>
    <property type="molecule type" value="Genomic_DNA"/>
</dbReference>